<gene>
    <name evidence="1" type="ORF">OIDMADRAFT_19202</name>
</gene>
<dbReference type="Proteomes" id="UP000054321">
    <property type="component" value="Unassembled WGS sequence"/>
</dbReference>
<protein>
    <submittedName>
        <fullName evidence="1">Uncharacterized protein</fullName>
    </submittedName>
</protein>
<sequence>MQEVIRLYFPRMSTGKPKRPFSHRLTHISNPFHLPNWDSGEPILPVSSSLRIMSGVIKAVFGKLWRPH</sequence>
<dbReference type="InParanoid" id="A0A0C3HG25"/>
<evidence type="ECO:0000313" key="1">
    <source>
        <dbReference type="EMBL" id="KIN01297.1"/>
    </source>
</evidence>
<accession>A0A0C3HG25</accession>
<reference evidence="1 2" key="1">
    <citation type="submission" date="2014-04" db="EMBL/GenBank/DDBJ databases">
        <authorList>
            <consortium name="DOE Joint Genome Institute"/>
            <person name="Kuo A."/>
            <person name="Martino E."/>
            <person name="Perotto S."/>
            <person name="Kohler A."/>
            <person name="Nagy L.G."/>
            <person name="Floudas D."/>
            <person name="Copeland A."/>
            <person name="Barry K.W."/>
            <person name="Cichocki N."/>
            <person name="Veneault-Fourrey C."/>
            <person name="LaButti K."/>
            <person name="Lindquist E.A."/>
            <person name="Lipzen A."/>
            <person name="Lundell T."/>
            <person name="Morin E."/>
            <person name="Murat C."/>
            <person name="Sun H."/>
            <person name="Tunlid A."/>
            <person name="Henrissat B."/>
            <person name="Grigoriev I.V."/>
            <person name="Hibbett D.S."/>
            <person name="Martin F."/>
            <person name="Nordberg H.P."/>
            <person name="Cantor M.N."/>
            <person name="Hua S.X."/>
        </authorList>
    </citation>
    <scope>NUCLEOTIDE SEQUENCE [LARGE SCALE GENOMIC DNA]</scope>
    <source>
        <strain evidence="1 2">Zn</strain>
    </source>
</reference>
<reference evidence="2" key="2">
    <citation type="submission" date="2015-01" db="EMBL/GenBank/DDBJ databases">
        <title>Evolutionary Origins and Diversification of the Mycorrhizal Mutualists.</title>
        <authorList>
            <consortium name="DOE Joint Genome Institute"/>
            <consortium name="Mycorrhizal Genomics Consortium"/>
            <person name="Kohler A."/>
            <person name="Kuo A."/>
            <person name="Nagy L.G."/>
            <person name="Floudas D."/>
            <person name="Copeland A."/>
            <person name="Barry K.W."/>
            <person name="Cichocki N."/>
            <person name="Veneault-Fourrey C."/>
            <person name="LaButti K."/>
            <person name="Lindquist E.A."/>
            <person name="Lipzen A."/>
            <person name="Lundell T."/>
            <person name="Morin E."/>
            <person name="Murat C."/>
            <person name="Riley R."/>
            <person name="Ohm R."/>
            <person name="Sun H."/>
            <person name="Tunlid A."/>
            <person name="Henrissat B."/>
            <person name="Grigoriev I.V."/>
            <person name="Hibbett D.S."/>
            <person name="Martin F."/>
        </authorList>
    </citation>
    <scope>NUCLEOTIDE SEQUENCE [LARGE SCALE GENOMIC DNA]</scope>
    <source>
        <strain evidence="2">Zn</strain>
    </source>
</reference>
<dbReference type="EMBL" id="KN832876">
    <property type="protein sequence ID" value="KIN01297.1"/>
    <property type="molecule type" value="Genomic_DNA"/>
</dbReference>
<keyword evidence="2" id="KW-1185">Reference proteome</keyword>
<proteinExistence type="predicted"/>
<dbReference type="HOGENOM" id="CLU_2794596_0_0_1"/>
<name>A0A0C3HG25_OIDMZ</name>
<dbReference type="AlphaFoldDB" id="A0A0C3HG25"/>
<evidence type="ECO:0000313" key="2">
    <source>
        <dbReference type="Proteomes" id="UP000054321"/>
    </source>
</evidence>
<organism evidence="1 2">
    <name type="scientific">Oidiodendron maius (strain Zn)</name>
    <dbReference type="NCBI Taxonomy" id="913774"/>
    <lineage>
        <taxon>Eukaryota</taxon>
        <taxon>Fungi</taxon>
        <taxon>Dikarya</taxon>
        <taxon>Ascomycota</taxon>
        <taxon>Pezizomycotina</taxon>
        <taxon>Leotiomycetes</taxon>
        <taxon>Leotiomycetes incertae sedis</taxon>
        <taxon>Myxotrichaceae</taxon>
        <taxon>Oidiodendron</taxon>
    </lineage>
</organism>